<dbReference type="Proteomes" id="UP000019116">
    <property type="component" value="Chromosome 1A"/>
</dbReference>
<dbReference type="Gramene" id="TraesWEE_scaffold_053491_01G000100.1">
    <property type="protein sequence ID" value="TraesWEE_scaffold_053491_01G000100.1"/>
    <property type="gene ID" value="TraesWEE_scaffold_053491_01G000100"/>
</dbReference>
<organism evidence="2">
    <name type="scientific">Triticum aestivum</name>
    <name type="common">Wheat</name>
    <dbReference type="NCBI Taxonomy" id="4565"/>
    <lineage>
        <taxon>Eukaryota</taxon>
        <taxon>Viridiplantae</taxon>
        <taxon>Streptophyta</taxon>
        <taxon>Embryophyta</taxon>
        <taxon>Tracheophyta</taxon>
        <taxon>Spermatophyta</taxon>
        <taxon>Magnoliopsida</taxon>
        <taxon>Liliopsida</taxon>
        <taxon>Poales</taxon>
        <taxon>Poaceae</taxon>
        <taxon>BOP clade</taxon>
        <taxon>Pooideae</taxon>
        <taxon>Triticodae</taxon>
        <taxon>Triticeae</taxon>
        <taxon>Triticinae</taxon>
        <taxon>Triticum</taxon>
    </lineage>
</organism>
<dbReference type="Gramene" id="TraesSTA1A03G00046660.2">
    <property type="protein sequence ID" value="TraesSTA1A03G00046660.2"/>
    <property type="gene ID" value="TraesSTA1A03G00046660"/>
</dbReference>
<sequence length="362" mass="40000">MSGGQEGGEDSDHIMDLGEDQNSFKTKRSRATNWPSVMSKFLLNWYLEKKKAMPPKTKFKKTHHHYCQAALNARFESAYTVDQVHRHLRRLKEVWNIVARYMNENGSRFDKKNKMLILPSATMAALPLAERAILVKPIPFFDHLQALFSDCPVDGASMTDLLTDADLNDDQMETQDPLNMMVVHADTGDPHEAGLDKVVLGGEDECHEVAVISAVGTVPCEVMSGTSAPSAEPSGSAESTIAALKPSLKQCKIVSKAKANPKPQAVALHDSRKPDAFNRNLMGIHDRLAKPTRTAPPLSDPNAPLWNMLKEIPLTPADRLSVGIYLCKPESEVHRSFFMSMGKEYLEAWAHKFLSGGEPGAL</sequence>
<proteinExistence type="predicted"/>
<accession>A0A3B5XX07</accession>
<name>A0A3B5XX07_WHEAT</name>
<dbReference type="PANTHER" id="PTHR47906">
    <property type="entry name" value="OSJNBB0050O03.9 PROTEIN-RELATED"/>
    <property type="match status" value="1"/>
</dbReference>
<dbReference type="Gramene" id="TraesSYM1A03G00048630.2">
    <property type="protein sequence ID" value="TraesSYM1A03G00048630.2"/>
    <property type="gene ID" value="TraesSYM1A03G00048630"/>
</dbReference>
<dbReference type="Gramene" id="TraesMAC1A03G00047900.2">
    <property type="protein sequence ID" value="TraesMAC1A03G00047900.2"/>
    <property type="gene ID" value="TraesMAC1A03G00047900"/>
</dbReference>
<dbReference type="Pfam" id="PF12776">
    <property type="entry name" value="Myb_DNA-bind_3"/>
    <property type="match status" value="1"/>
</dbReference>
<protein>
    <recommendedName>
        <fullName evidence="1">Myb/SANT-like domain-containing protein</fullName>
    </recommendedName>
</protein>
<dbReference type="STRING" id="4565.A0A3B5XX07"/>
<dbReference type="KEGG" id="taes:123040950"/>
<dbReference type="InterPro" id="IPR024752">
    <property type="entry name" value="Myb/SANT-like_dom"/>
</dbReference>
<dbReference type="Gramene" id="TraesJUL1A03G00048540.2">
    <property type="protein sequence ID" value="TraesJUL1A03G00048540.2"/>
    <property type="gene ID" value="TraesJUL1A03G00048540"/>
</dbReference>
<dbReference type="EnsemblPlants" id="TraesCS1A02G121400.1">
    <property type="protein sequence ID" value="TraesCS1A02G121400.1"/>
    <property type="gene ID" value="TraesCS1A02G121400"/>
</dbReference>
<dbReference type="AlphaFoldDB" id="A0A3B5XX07"/>
<dbReference type="Gramene" id="TraesPARA_EIv1.0_0073880.1">
    <property type="protein sequence ID" value="TraesPARA_EIv1.0_0073880.1.CDS"/>
    <property type="gene ID" value="TraesPARA_EIv1.0_0073880"/>
</dbReference>
<dbReference type="Gramene" id="TraesLAC1A03G00048880.1">
    <property type="protein sequence ID" value="TraesLAC1A03G00048880.1"/>
    <property type="gene ID" value="TraesLAC1A03G00048880"/>
</dbReference>
<dbReference type="Gramene" id="TraesARI1A03G00047890.1">
    <property type="protein sequence ID" value="TraesARI1A03G00047890.1"/>
    <property type="gene ID" value="TraesARI1A03G00047890"/>
</dbReference>
<dbReference type="Gramene" id="TraesJAG1A03G00047340.2">
    <property type="protein sequence ID" value="TraesJAG1A03G00047340.2"/>
    <property type="gene ID" value="TraesJAG1A03G00047340"/>
</dbReference>
<dbReference type="Gramene" id="TraesROB_scaffold_018977_01G000200.1">
    <property type="protein sequence ID" value="TraesROB_scaffold_018977_01G000200.1"/>
    <property type="gene ID" value="TraesROB_scaffold_018977_01G000200"/>
</dbReference>
<dbReference type="Gramene" id="TraesNOR1A03G00047360.2">
    <property type="protein sequence ID" value="TraesNOR1A03G00047360.2"/>
    <property type="gene ID" value="TraesNOR1A03G00047360"/>
</dbReference>
<evidence type="ECO:0000259" key="1">
    <source>
        <dbReference type="Pfam" id="PF12776"/>
    </source>
</evidence>
<feature type="domain" description="Myb/SANT-like" evidence="1">
    <location>
        <begin position="34"/>
        <end position="116"/>
    </location>
</feature>
<dbReference type="Gramene" id="TraesLDM1A03G00048250.1">
    <property type="protein sequence ID" value="TraesLDM1A03G00048250.1"/>
    <property type="gene ID" value="TraesLDM1A03G00048250"/>
</dbReference>
<gene>
    <name evidence="2" type="primary">LOC123180724</name>
</gene>
<dbReference type="Gramene" id="TraesCAD_scaffold_050143_01G000100.1">
    <property type="protein sequence ID" value="TraesCAD_scaffold_050143_01G000100.1"/>
    <property type="gene ID" value="TraesCAD_scaffold_050143_01G000100"/>
</dbReference>
<evidence type="ECO:0000313" key="2">
    <source>
        <dbReference type="EnsemblPlants" id="TraesCS1A02G121400.1"/>
    </source>
</evidence>
<reference evidence="2" key="1">
    <citation type="submission" date="2018-08" db="EMBL/GenBank/DDBJ databases">
        <authorList>
            <person name="Rossello M."/>
        </authorList>
    </citation>
    <scope>NUCLEOTIDE SEQUENCE [LARGE SCALE GENOMIC DNA]</scope>
    <source>
        <strain evidence="2">cv. Chinese Spring</strain>
    </source>
</reference>
<dbReference type="Gramene" id="TraesCS1A02G121400.1">
    <property type="protein sequence ID" value="TraesCS1A02G121400.1"/>
    <property type="gene ID" value="TraesCS1A02G121400"/>
</dbReference>
<reference evidence="2" key="2">
    <citation type="submission" date="2018-10" db="UniProtKB">
        <authorList>
            <consortium name="EnsemblPlants"/>
        </authorList>
    </citation>
    <scope>IDENTIFICATION</scope>
</reference>
<evidence type="ECO:0000313" key="3">
    <source>
        <dbReference type="Proteomes" id="UP000019116"/>
    </source>
</evidence>
<keyword evidence="3" id="KW-1185">Reference proteome</keyword>
<dbReference type="Gramene" id="TraesCS1A03G0298600.1">
    <property type="protein sequence ID" value="TraesCS1A03G0298600.1.CDS"/>
    <property type="gene ID" value="TraesCS1A03G0298600"/>
</dbReference>
<dbReference type="PANTHER" id="PTHR47906:SF4">
    <property type="entry name" value="OS05G0182900 PROTEIN"/>
    <property type="match status" value="1"/>
</dbReference>